<keyword evidence="2" id="KW-1185">Reference proteome</keyword>
<protein>
    <submittedName>
        <fullName evidence="1">Uncharacterized protein</fullName>
    </submittedName>
</protein>
<reference evidence="1 2" key="1">
    <citation type="journal article" date="2021" name="Nat. Commun.">
        <title>Genetic determinants of endophytism in the Arabidopsis root mycobiome.</title>
        <authorList>
            <person name="Mesny F."/>
            <person name="Miyauchi S."/>
            <person name="Thiergart T."/>
            <person name="Pickel B."/>
            <person name="Atanasova L."/>
            <person name="Karlsson M."/>
            <person name="Huettel B."/>
            <person name="Barry K.W."/>
            <person name="Haridas S."/>
            <person name="Chen C."/>
            <person name="Bauer D."/>
            <person name="Andreopoulos W."/>
            <person name="Pangilinan J."/>
            <person name="LaButti K."/>
            <person name="Riley R."/>
            <person name="Lipzen A."/>
            <person name="Clum A."/>
            <person name="Drula E."/>
            <person name="Henrissat B."/>
            <person name="Kohler A."/>
            <person name="Grigoriev I.V."/>
            <person name="Martin F.M."/>
            <person name="Hacquard S."/>
        </authorList>
    </citation>
    <scope>NUCLEOTIDE SEQUENCE [LARGE SCALE GENOMIC DNA]</scope>
    <source>
        <strain evidence="1 2">MPI-SDFR-AT-0079</strain>
    </source>
</reference>
<name>A0ACB7NXK1_9PEZI</name>
<proteinExistence type="predicted"/>
<comment type="caution">
    <text evidence="1">The sequence shown here is derived from an EMBL/GenBank/DDBJ whole genome shotgun (WGS) entry which is preliminary data.</text>
</comment>
<accession>A0ACB7NXK1</accession>
<dbReference type="Proteomes" id="UP000724584">
    <property type="component" value="Unassembled WGS sequence"/>
</dbReference>
<evidence type="ECO:0000313" key="2">
    <source>
        <dbReference type="Proteomes" id="UP000724584"/>
    </source>
</evidence>
<evidence type="ECO:0000313" key="1">
    <source>
        <dbReference type="EMBL" id="KAH6622839.1"/>
    </source>
</evidence>
<sequence length="226" mass="24174">MCTAKTKADNGHPVQDSLAIRHTQSPHPCHAPDSRLGQAGHMDTEFGSITRRQSRPASHHSAKSNPAQGPVSVSAVHGCKHPVGCWPKNGRGILGSFCAVLKHLGGKATNSFPSFVSCRNHRHDMYRRNYLLVTLSTNLDLTVNRVTSCVAGCVLIPGAKGRRKGASDLARNRCAGGIEKEAPRCADRVALPSPQVLSRHSRGCQPFPVKRPGAGIDRVSLGVDSQ</sequence>
<dbReference type="EMBL" id="JAGIZQ010000006">
    <property type="protein sequence ID" value="KAH6622839.1"/>
    <property type="molecule type" value="Genomic_DNA"/>
</dbReference>
<organism evidence="1 2">
    <name type="scientific">Chaetomium tenue</name>
    <dbReference type="NCBI Taxonomy" id="1854479"/>
    <lineage>
        <taxon>Eukaryota</taxon>
        <taxon>Fungi</taxon>
        <taxon>Dikarya</taxon>
        <taxon>Ascomycota</taxon>
        <taxon>Pezizomycotina</taxon>
        <taxon>Sordariomycetes</taxon>
        <taxon>Sordariomycetidae</taxon>
        <taxon>Sordariales</taxon>
        <taxon>Chaetomiaceae</taxon>
        <taxon>Chaetomium</taxon>
    </lineage>
</organism>
<gene>
    <name evidence="1" type="ORF">F5144DRAFT_581615</name>
</gene>